<name>A0A089LN13_9BACL</name>
<dbReference type="KEGG" id="pste:PSTEL_07030"/>
<proteinExistence type="predicted"/>
<protein>
    <submittedName>
        <fullName evidence="1">Uncharacterized protein</fullName>
    </submittedName>
</protein>
<dbReference type="AlphaFoldDB" id="A0A089LN13"/>
<sequence>MGQYNFRLGQEEMQRMATKSPSEAKKLPAGGIHTAAGSSMGYGELGGYRRNPTASVRKLLGI</sequence>
<organism evidence="1 2">
    <name type="scientific">Paenibacillus stellifer</name>
    <dbReference type="NCBI Taxonomy" id="169760"/>
    <lineage>
        <taxon>Bacteria</taxon>
        <taxon>Bacillati</taxon>
        <taxon>Bacillota</taxon>
        <taxon>Bacilli</taxon>
        <taxon>Bacillales</taxon>
        <taxon>Paenibacillaceae</taxon>
        <taxon>Paenibacillus</taxon>
    </lineage>
</organism>
<keyword evidence="2" id="KW-1185">Reference proteome</keyword>
<accession>A0A089LN13</accession>
<evidence type="ECO:0000313" key="2">
    <source>
        <dbReference type="Proteomes" id="UP000029507"/>
    </source>
</evidence>
<gene>
    <name evidence="1" type="ORF">PSTEL_07030</name>
</gene>
<dbReference type="Proteomes" id="UP000029507">
    <property type="component" value="Chromosome"/>
</dbReference>
<dbReference type="EMBL" id="CP009286">
    <property type="protein sequence ID" value="AIQ62896.1"/>
    <property type="molecule type" value="Genomic_DNA"/>
</dbReference>
<dbReference type="HOGENOM" id="CLU_2899986_0_0_9"/>
<reference evidence="1 2" key="1">
    <citation type="submission" date="2014-08" db="EMBL/GenBank/DDBJ databases">
        <title>Comparative genomics of the Paenibacillus odorifer group.</title>
        <authorList>
            <person name="den Bakker H.C."/>
            <person name="Tsai Y.-C."/>
            <person name="Martin N."/>
            <person name="Korlach J."/>
            <person name="Wiedmann M."/>
        </authorList>
    </citation>
    <scope>NUCLEOTIDE SEQUENCE [LARGE SCALE GENOMIC DNA]</scope>
    <source>
        <strain evidence="1 2">DSM 14472</strain>
    </source>
</reference>
<evidence type="ECO:0000313" key="1">
    <source>
        <dbReference type="EMBL" id="AIQ62896.1"/>
    </source>
</evidence>